<dbReference type="InterPro" id="IPR036273">
    <property type="entry name" value="CRAL/TRIO_N_dom_sf"/>
</dbReference>
<feature type="region of interest" description="Disordered" evidence="1">
    <location>
        <begin position="310"/>
        <end position="335"/>
    </location>
</feature>
<gene>
    <name evidence="3" type="ORF">ZOSMA_185G00490</name>
</gene>
<dbReference type="SUPFAM" id="SSF46938">
    <property type="entry name" value="CRAL/TRIO N-terminal domain"/>
    <property type="match status" value="1"/>
</dbReference>
<dbReference type="SMART" id="SM00516">
    <property type="entry name" value="SEC14"/>
    <property type="match status" value="1"/>
</dbReference>
<reference evidence="4" key="1">
    <citation type="journal article" date="2016" name="Nature">
        <title>The genome of the seagrass Zostera marina reveals angiosperm adaptation to the sea.</title>
        <authorList>
            <person name="Olsen J.L."/>
            <person name="Rouze P."/>
            <person name="Verhelst B."/>
            <person name="Lin Y.-C."/>
            <person name="Bayer T."/>
            <person name="Collen J."/>
            <person name="Dattolo E."/>
            <person name="De Paoli E."/>
            <person name="Dittami S."/>
            <person name="Maumus F."/>
            <person name="Michel G."/>
            <person name="Kersting A."/>
            <person name="Lauritano C."/>
            <person name="Lohaus R."/>
            <person name="Toepel M."/>
            <person name="Tonon T."/>
            <person name="Vanneste K."/>
            <person name="Amirebrahimi M."/>
            <person name="Brakel J."/>
            <person name="Bostroem C."/>
            <person name="Chovatia M."/>
            <person name="Grimwood J."/>
            <person name="Jenkins J.W."/>
            <person name="Jueterbock A."/>
            <person name="Mraz A."/>
            <person name="Stam W.T."/>
            <person name="Tice H."/>
            <person name="Bornberg-Bauer E."/>
            <person name="Green P.J."/>
            <person name="Pearson G.A."/>
            <person name="Procaccini G."/>
            <person name="Duarte C.M."/>
            <person name="Schmutz J."/>
            <person name="Reusch T.B.H."/>
            <person name="Van de Peer Y."/>
        </authorList>
    </citation>
    <scope>NUCLEOTIDE SEQUENCE [LARGE SCALE GENOMIC DNA]</scope>
    <source>
        <strain evidence="4">cv. Finnish</strain>
    </source>
</reference>
<dbReference type="InterPro" id="IPR001251">
    <property type="entry name" value="CRAL-TRIO_dom"/>
</dbReference>
<feature type="compositionally biased region" description="Pro residues" evidence="1">
    <location>
        <begin position="318"/>
        <end position="333"/>
    </location>
</feature>
<keyword evidence="4" id="KW-1185">Reference proteome</keyword>
<dbReference type="SUPFAM" id="SSF52087">
    <property type="entry name" value="CRAL/TRIO domain"/>
    <property type="match status" value="1"/>
</dbReference>
<dbReference type="InterPro" id="IPR036865">
    <property type="entry name" value="CRAL-TRIO_dom_sf"/>
</dbReference>
<evidence type="ECO:0000256" key="1">
    <source>
        <dbReference type="SAM" id="MobiDB-lite"/>
    </source>
</evidence>
<accession>A0A0K9PSM8</accession>
<proteinExistence type="predicted"/>
<evidence type="ECO:0000259" key="2">
    <source>
        <dbReference type="PROSITE" id="PS50191"/>
    </source>
</evidence>
<feature type="domain" description="CRAL-TRIO" evidence="2">
    <location>
        <begin position="87"/>
        <end position="204"/>
    </location>
</feature>
<dbReference type="CDD" id="cd00170">
    <property type="entry name" value="SEC14"/>
    <property type="match status" value="1"/>
</dbReference>
<dbReference type="STRING" id="29655.A0A0K9PSM8"/>
<dbReference type="Proteomes" id="UP000036987">
    <property type="component" value="Unassembled WGS sequence"/>
</dbReference>
<comment type="caution">
    <text evidence="3">The sequence shown here is derived from an EMBL/GenBank/DDBJ whole genome shotgun (WGS) entry which is preliminary data.</text>
</comment>
<name>A0A0K9PSM8_ZOSMR</name>
<dbReference type="Pfam" id="PF00650">
    <property type="entry name" value="CRAL_TRIO"/>
    <property type="match status" value="1"/>
</dbReference>
<dbReference type="PANTHER" id="PTHR47104:SF1">
    <property type="entry name" value="SEC14P-LIKE PHOSPHATIDYLINOSITOL TRANSFER FAMILY PROTEIN"/>
    <property type="match status" value="1"/>
</dbReference>
<organism evidence="3 4">
    <name type="scientific">Zostera marina</name>
    <name type="common">Eelgrass</name>
    <dbReference type="NCBI Taxonomy" id="29655"/>
    <lineage>
        <taxon>Eukaryota</taxon>
        <taxon>Viridiplantae</taxon>
        <taxon>Streptophyta</taxon>
        <taxon>Embryophyta</taxon>
        <taxon>Tracheophyta</taxon>
        <taxon>Spermatophyta</taxon>
        <taxon>Magnoliopsida</taxon>
        <taxon>Liliopsida</taxon>
        <taxon>Zosteraceae</taxon>
        <taxon>Zostera</taxon>
    </lineage>
</organism>
<dbReference type="AlphaFoldDB" id="A0A0K9PSM8"/>
<dbReference type="EMBL" id="LFYR01000684">
    <property type="protein sequence ID" value="KMZ71230.1"/>
    <property type="molecule type" value="Genomic_DNA"/>
</dbReference>
<evidence type="ECO:0000313" key="4">
    <source>
        <dbReference type="Proteomes" id="UP000036987"/>
    </source>
</evidence>
<dbReference type="OrthoDB" id="75724at2759"/>
<evidence type="ECO:0000313" key="3">
    <source>
        <dbReference type="EMBL" id="KMZ71230.1"/>
    </source>
</evidence>
<protein>
    <submittedName>
        <fullName evidence="3">Sec14p-like phosphatidylinositol transfer family protein</fullName>
    </submittedName>
</protein>
<dbReference type="PANTHER" id="PTHR47104">
    <property type="entry name" value="SEC14P-LIKE PHOSPHATIDYLINOSITOL TRANSFER FAMILY PROTEIN"/>
    <property type="match status" value="1"/>
</dbReference>
<dbReference type="PROSITE" id="PS50191">
    <property type="entry name" value="CRAL_TRIO"/>
    <property type="match status" value="1"/>
</dbReference>
<dbReference type="OMA" id="HTQKQLT"/>
<dbReference type="Gene3D" id="3.40.525.10">
    <property type="entry name" value="CRAL-TRIO lipid binding domain"/>
    <property type="match status" value="1"/>
</dbReference>
<sequence>MGRTEEEERKRIDSVMLILRKQKSLTLKQEKFCNDACVERFLRWKGDNVKKTARQIRTCLSWRDSIGAEHAMADEFAPELAEGAAYVAGYDDEARPVLVFRVKQDYPKFHSQRRFSKLVAFTLEVAISSMSRFVDQLVILFDASLFRSASAFLNLFMTTVKILSEYYPGRLHRAFVVDPPSLFPYLWKGARPFVDQWSATSVVYSLDFDTSFSDEHFSFRTSSLRFDSAAISSSTATVTPTPPVNNIIGGIANGSASSRFSFTVSHFDSLKPWYLSRTECPTCRPTNSPSLIGVSPITARSFSFASPAIRSSKTAPSTPMPHPPPRTPRPRFLPSPAAFFFGRRRQGGGGGGEHDNNNNEKDVAVGFAMYLRFYRKPYDEMAYRSKMRPPLGGIFSIVSPQILRQQRCRHVSHQRL</sequence>